<dbReference type="InterPro" id="IPR022199">
    <property type="entry name" value="DUF3725"/>
</dbReference>
<dbReference type="InterPro" id="IPR001592">
    <property type="entry name" value="Poty_coat"/>
</dbReference>
<keyword evidence="7" id="KW-0597">Phosphoprotein</keyword>
<dbReference type="InterPro" id="IPR011545">
    <property type="entry name" value="DEAD/DEAH_box_helicase_dom"/>
</dbReference>
<feature type="domain" description="Helicase C-terminal" evidence="26">
    <location>
        <begin position="1421"/>
        <end position="1588"/>
    </location>
</feature>
<dbReference type="GO" id="GO:0044161">
    <property type="term" value="C:host cell cytoplasmic vesicle"/>
    <property type="evidence" value="ECO:0007669"/>
    <property type="project" value="UniProtKB-SubCell"/>
</dbReference>
<dbReference type="Gene3D" id="3.40.50.300">
    <property type="entry name" value="P-loop containing nucleotide triphosphate hydrolases"/>
    <property type="match status" value="2"/>
</dbReference>
<keyword evidence="23" id="KW-0472">Membrane</keyword>
<keyword evidence="30" id="KW-1185">Reference proteome</keyword>
<evidence type="ECO:0000256" key="7">
    <source>
        <dbReference type="ARBA" id="ARBA00022553"/>
    </source>
</evidence>
<evidence type="ECO:0000256" key="19">
    <source>
        <dbReference type="ARBA" id="ARBA00034080"/>
    </source>
</evidence>
<keyword evidence="23" id="KW-0812">Transmembrane</keyword>
<evidence type="ECO:0000256" key="16">
    <source>
        <dbReference type="ARBA" id="ARBA00022953"/>
    </source>
</evidence>
<dbReference type="PROSITE" id="PS51192">
    <property type="entry name" value="HELICASE_ATP_BIND_1"/>
    <property type="match status" value="1"/>
</dbReference>
<comment type="function">
    <text evidence="21">Mediates the cap-independent, EIF4E-dependent translation of viral genomic RNAs. Binds to the cap-binding site of host EIF4E and thus interferes with the host EIF4E-dependent mRNA export and translation. VPg-RNA directly binds EIF4E and is a template for transcription. Also forms trimeric complexes with EIF4E-EIF4G, which are templates for translation.</text>
</comment>
<evidence type="ECO:0000313" key="29">
    <source>
        <dbReference type="EMBL" id="AOC84052.1"/>
    </source>
</evidence>
<dbReference type="PROSITE" id="PS51871">
    <property type="entry name" value="PV_P1_PRO"/>
    <property type="match status" value="2"/>
</dbReference>
<keyword evidence="16" id="KW-0693">Viral RNA replication</keyword>
<feature type="domain" description="Peptidase C4" evidence="27">
    <location>
        <begin position="2055"/>
        <end position="2279"/>
    </location>
</feature>
<dbReference type="InterPro" id="IPR014001">
    <property type="entry name" value="Helicase_ATP-bd"/>
</dbReference>
<feature type="transmembrane region" description="Helical" evidence="23">
    <location>
        <begin position="1096"/>
        <end position="1119"/>
    </location>
</feature>
<dbReference type="Pfam" id="PF00680">
    <property type="entry name" value="RdRP_1"/>
    <property type="match status" value="1"/>
</dbReference>
<dbReference type="GO" id="GO:0003968">
    <property type="term" value="F:RNA-directed RNA polymerase activity"/>
    <property type="evidence" value="ECO:0007669"/>
    <property type="project" value="UniProtKB-KW"/>
</dbReference>
<dbReference type="KEGG" id="vg:28619810"/>
<evidence type="ECO:0000259" key="26">
    <source>
        <dbReference type="PROSITE" id="PS51194"/>
    </source>
</evidence>
<dbReference type="InterPro" id="IPR043504">
    <property type="entry name" value="Peptidase_S1_PA_chymotrypsin"/>
</dbReference>
<dbReference type="Pfam" id="PF00270">
    <property type="entry name" value="DEAD"/>
    <property type="match status" value="1"/>
</dbReference>
<comment type="function">
    <text evidence="17">Has RNA-binding and proteolytic activities.</text>
</comment>
<dbReference type="GO" id="GO:0016818">
    <property type="term" value="F:hydrolase activity, acting on acid anhydrides, in phosphorus-containing anhydrides"/>
    <property type="evidence" value="ECO:0007669"/>
    <property type="project" value="InterPro"/>
</dbReference>
<protein>
    <submittedName>
        <fullName evidence="29">Polyprotein</fullName>
    </submittedName>
</protein>
<name>A0A1B2TSI9_9POTY</name>
<dbReference type="Pfam" id="PF12523">
    <property type="entry name" value="DUF3725"/>
    <property type="match status" value="1"/>
</dbReference>
<evidence type="ECO:0000256" key="14">
    <source>
        <dbReference type="ARBA" id="ARBA00022840"/>
    </source>
</evidence>
<dbReference type="InterPro" id="IPR027417">
    <property type="entry name" value="P-loop_NTPase"/>
</dbReference>
<dbReference type="SMART" id="SM00487">
    <property type="entry name" value="DEXDc"/>
    <property type="match status" value="1"/>
</dbReference>
<dbReference type="GO" id="GO:0005524">
    <property type="term" value="F:ATP binding"/>
    <property type="evidence" value="ECO:0007669"/>
    <property type="project" value="UniProtKB-KW"/>
</dbReference>
<dbReference type="InterPro" id="IPR001730">
    <property type="entry name" value="Potyv_NIa-pro_dom"/>
</dbReference>
<keyword evidence="5" id="KW-1139">Helical capsid protein</keyword>
<evidence type="ECO:0000256" key="3">
    <source>
        <dbReference type="ARBA" id="ARBA00022484"/>
    </source>
</evidence>
<evidence type="ECO:0000256" key="2">
    <source>
        <dbReference type="ARBA" id="ARBA00004328"/>
    </source>
</evidence>
<evidence type="ECO:0000256" key="15">
    <source>
        <dbReference type="ARBA" id="ARBA00022844"/>
    </source>
</evidence>
<evidence type="ECO:0000259" key="28">
    <source>
        <dbReference type="PROSITE" id="PS51871"/>
    </source>
</evidence>
<dbReference type="InterPro" id="IPR002540">
    <property type="entry name" value="Pept_S30_P1_potyvir"/>
</dbReference>
<evidence type="ECO:0000256" key="9">
    <source>
        <dbReference type="ARBA" id="ARBA00022679"/>
    </source>
</evidence>
<keyword evidence="23" id="KW-1133">Transmembrane helix</keyword>
<keyword evidence="13" id="KW-0347">Helicase</keyword>
<reference evidence="29 30" key="1">
    <citation type="journal article" date="2016" name="Arch. Virol.">
        <title>Characterization of a new cucurbit-infecting ipomovirus from Sudan.</title>
        <authorList>
            <person name="Desbiez C."/>
            <person name="Verdin E."/>
            <person name="Tepfer M."/>
            <person name="Wipf-Scheibel C."/>
            <person name="Millot P."/>
            <person name="Dafalla G."/>
            <person name="Lecoq H."/>
        </authorList>
    </citation>
    <scope>NUCLEOTIDE SEQUENCE [LARGE SCALE GENOMIC DNA]</scope>
    <source>
        <strain evidence="29">Su12-25</strain>
    </source>
</reference>
<keyword evidence="9" id="KW-0808">Transferase</keyword>
<evidence type="ECO:0000256" key="8">
    <source>
        <dbReference type="ARBA" id="ARBA00022561"/>
    </source>
</evidence>
<feature type="region of interest" description="Disordered" evidence="22">
    <location>
        <begin position="2855"/>
        <end position="2889"/>
    </location>
</feature>
<dbReference type="InterPro" id="IPR001205">
    <property type="entry name" value="RNA-dir_pol_C"/>
</dbReference>
<dbReference type="EMBL" id="KU935732">
    <property type="protein sequence ID" value="AOC84052.1"/>
    <property type="molecule type" value="Genomic_RNA"/>
</dbReference>
<evidence type="ECO:0000256" key="6">
    <source>
        <dbReference type="ARBA" id="ARBA00022520"/>
    </source>
</evidence>
<dbReference type="InterPro" id="IPR013648">
    <property type="entry name" value="PP_Potyviridae"/>
</dbReference>
<evidence type="ECO:0000256" key="12">
    <source>
        <dbReference type="ARBA" id="ARBA00022801"/>
    </source>
</evidence>
<dbReference type="Pfam" id="PF00271">
    <property type="entry name" value="Helicase_C"/>
    <property type="match status" value="1"/>
</dbReference>
<keyword evidence="11" id="KW-0547">Nucleotide-binding</keyword>
<feature type="domain" description="Peptidase S30" evidence="28">
    <location>
        <begin position="396"/>
        <end position="530"/>
    </location>
</feature>
<dbReference type="InterPro" id="IPR043502">
    <property type="entry name" value="DNA/RNA_pol_sf"/>
</dbReference>
<accession>A0A1B2TSI9</accession>
<dbReference type="Gene3D" id="2.40.10.10">
    <property type="entry name" value="Trypsin-like serine proteases"/>
    <property type="match status" value="2"/>
</dbReference>
<dbReference type="SUPFAM" id="SSF50494">
    <property type="entry name" value="Trypsin-like serine proteases"/>
    <property type="match status" value="1"/>
</dbReference>
<evidence type="ECO:0000259" key="25">
    <source>
        <dbReference type="PROSITE" id="PS51192"/>
    </source>
</evidence>
<evidence type="ECO:0000256" key="23">
    <source>
        <dbReference type="SAM" id="Phobius"/>
    </source>
</evidence>
<dbReference type="InterPro" id="IPR043128">
    <property type="entry name" value="Rev_trsase/Diguanyl_cyclase"/>
</dbReference>
<evidence type="ECO:0000256" key="11">
    <source>
        <dbReference type="ARBA" id="ARBA00022741"/>
    </source>
</evidence>
<dbReference type="SUPFAM" id="SSF56672">
    <property type="entry name" value="DNA/RNA polymerases"/>
    <property type="match status" value="1"/>
</dbReference>
<evidence type="ECO:0000256" key="18">
    <source>
        <dbReference type="ARBA" id="ARBA00029404"/>
    </source>
</evidence>
<evidence type="ECO:0000256" key="22">
    <source>
        <dbReference type="SAM" id="MobiDB-lite"/>
    </source>
</evidence>
<dbReference type="GO" id="GO:0006508">
    <property type="term" value="P:proteolysis"/>
    <property type="evidence" value="ECO:0007669"/>
    <property type="project" value="InterPro"/>
</dbReference>
<evidence type="ECO:0000256" key="21">
    <source>
        <dbReference type="ARBA" id="ARBA00045403"/>
    </source>
</evidence>
<feature type="compositionally biased region" description="Basic and acidic residues" evidence="22">
    <location>
        <begin position="2875"/>
        <end position="2889"/>
    </location>
</feature>
<evidence type="ECO:0000256" key="13">
    <source>
        <dbReference type="ARBA" id="ARBA00022806"/>
    </source>
</evidence>
<dbReference type="RefSeq" id="YP_009272707.1">
    <property type="nucleotide sequence ID" value="NC_030840.1"/>
</dbReference>
<keyword evidence="6" id="KW-0191">Covalent protein-RNA linkage</keyword>
<evidence type="ECO:0000256" key="1">
    <source>
        <dbReference type="ARBA" id="ARBA00000785"/>
    </source>
</evidence>
<keyword evidence="4" id="KW-1036">Host cytoplasmic vesicle</keyword>
<sequence>MAEVYSFVAKTAYEKRMKRRFGTDKWLQFREQCPLGQVRKCWTHFKISDGACFAYLLVNLTLEGARAFLKMSAGNKRLVMDRVRKSMCSGLHYNPNMDEFECECGFMSEQFSKVCEDCENSYKYTEANLLHNISQLAAILECNISEIPKFSILEIEDEIAFYESTNKTAGPVAVAQVVDGPVSTACGSIPKPGCDEFQVEGKVVGESEIVIKKIADPELSHCVRKDVVEPVQQPKDEENEVEKKVKSAAKSVQPKEKIQKVWRPIHEKPKKIDVALKNELKECLDLAIKIGDFIINPATFEAKLEEKQEKFAVHVKNMTEEEKSEEKVRDFKYNFKKAFWPKEKAVKKGPMERSKMEHFPQRIVDKIESGIVEEIKIKEEVIPGRKMAMSRKKQPVVLKSRVSYPVEKLCNEIGRIMEGKEIEIINKRRMRMKAESGMVVVQVGHMDGSNPNQDLTIDDYSEDQFNWIMDGFKPKVMFDSDVVPGTSGMVYKNKRNDGRKYTIIRGRLEGSVVDARDVLNESERRRVRNYSPRGMHLISEEYRRSEFAVQENRTIQIVDNVVYVKDSTALRNFINATALNGIVRNAQGATKTCIAGLRKAAKFGVGYDIVMNHYVCPVCKMRATDISLLGSNCDFCDESKQREIDHVEEFKTIPINPIEGDFHPTVIEAMKESWWRSDVEDWPIEKVYKSNGREVHIEKQGQRSFNVEFSLSECTRHKSWDLIKIAFENDLTLCNLDYSWMDMLPCTTLNHLFTKDFEDDIHPEMRELLERDNARTVFRSNVYVSSEEICPGWSGVILTMESVDDEDIENFDWINGICVVQGRDNVSLRIQNAMRIKTSEEMKDIQLYSFDLSWAKSKEKFIEHFAEDERRIIKTCCTPSALWLYARKAKVYGYVDYLILKESSIVDLCVKLEYVGQHLSLFENVEDACIEFAHFMDGNISSRNLEDEPELSRVRLMIKSFFDSVREQNKYEIIDRIIEKKTRLEADEIIMRELIRHQYAELFSWRERILNRWSSKRNTLSSLWEKQENANSNSCSIISSLLSKPGLEHMSNWAYTVCKVQAKHGISMCDNVIKFVLSRIVELGKSAFFRWWESCFYNVFCILATAFVTYFLSKFVNFVKKLVMSERKETLELEKGLVEVQGKKEEAFVMKWCAMLTLLMSFVNFDWAMASVSAMGKLKTIFSAFGNNLVELQAGDDDAFKFTTFEVEVPGNGKSSDEQTFEEWMNHCIKYNLTTQEPTTSGPLLTLHRGKAKDLAETIRMHNSSDLRVFGGVGSGKSTSLPSELMKFGSVLICVPTRVLANALHDSYMSLFGFDISVAYRGRVRTGTQPITVMTYGYALNHFHYNPGNLNSFEFVVMDEIHTFPTELNPLFSLIRETNPKKKIIKTSATHVGHNVELSTNHKVDIETLTPMGVKKWVELQGTNVFGDASSKGEVILVFVATYSEVDEAADGLRNKGFSVLKVDGRNFRKNTEVQKMVDDLPGPIKYIVATNIIENGVTLDVDTLVDFGERVSPVLDTDGRSIIMARRRISKAERQQRFGRVGRMKPGTIFKFGKEALPDSMKSVVGATESAMICFAYGIKPVVDDVDIGAISRITKKQALTATLYDLNRIFTVHCIDKHGFIPRSVHELFKPFMMRTEAVAICESYLSADTSQWRPLSSYMRNTEETAHVRNVKIPWFCSDMSSDFIVKLAECVAHAKPKFSCSYDVENVDFHVVAHKISVGEHNIEESKALVSEILNRVKQWRDNLIYKMSTPRNNSLMSLMVGWIPKKIEKTRSQLEMRIQRLEMLLSQLDNVSVSHDYDSLVRFFAENPHSAEYLEAQGKAEYLENKVLKTKIRETDWRVVAGLLTATVGVACLSYWFLRRKEAIQQIEIQGKVGYKRDKRTARYVFDGPDQDMVEAFGVEYSHDVMSGKMSKAQKTKKAKDAGWKIGKVDRPKKIFSQLYGVNPLEFDEVYMTVGDCKGQEWKTTDLDIDEMFEEIYDDFSLANRFKTVPKDVHLVFKKSGSDEESVVTLQPHRSRMASSMSLNPMGFPEEEGRWRQSGEVRRRKRIEEDVEVQVANPVVVSEFAHVFQRIGRLNFSGRGLNCIFHGDKSIMPYHLASEGDPKDPLIVTTSRGQFDLGPLNLVKCKKVSDYDLVVGQLPRDMQPFKATQILRKPKMDEEVALVTLKRDKGKMFIRTSNPTKIYKAEKDKYSHLWVHFVEGASGDCGGPLVALTDHKVVGFHNGIIRDDQGKFLRSVFTPVSDDLINIINEKTPLNDFWKFRQDAISWNAVIKTASLFPVTKTILGVHVQVGAGDKYIGGNLMTVGEVNKHAYSNHVIKGKRAEFLQYCLEHRENCFEKFRDSYGPSIMTVGAFYKDLMKYDEPVQVGRIDFPSLVHAFLNVEDVLLSLGFDEDCGPEWDPYEIYSDLNKKAAMGALYHGSKNEWLANITPEDFIMQVQESFRMLGHGVVGVWSGSLKAELRTKAKIAEGKTRVFTGAPVDVLLAGKILVDKFNKHFYSQHLKGPWSVGINKFNRGWNKLAEYFNHDWKFIDCDGSRFDSSLSPILFQMICHLRERFGHFDWGETNALRNLYAQIVYTPILTIDGNIVKKHRGNNSGQPSTVVDNTLILMLVVEYCKAWHYNTSGIVMKFKYMCNGDDLIINAPDSEIKIIQATFKNLFKDCGLNYDFDDLHVNIESVEYMSHHFMKRGDCYIPKLSKDRIVAILEWERSDEIFRTRSALNAAYIESFGYDDLFSEIEKFSEYWAKMKGVDNVLMKREHVESLYLDDKFELTEEIINSLSPASFEFGYVELQADTINKEEVEKEIEDNRKLWFENRATLDKSPYQARKDQKPYAEKVDELLKKLKDAGIETRKRPCGVPNADEKDEEDEKSQDSKGKRPMLKDDRIVRRDDVDKIPTNALEFKKDFKPARASRTSYIWIPRSQRDNLTPDVVKNFLAYIPPSQAIDNQMASGTQVENWAVRTASAYGVSIQQFYETVLPAWIVNCIVNGTSDERKTETVWRAVELNSQGEDVDDMEYPIEPIYKHALPTMRKIMRNFSSQAILMYQNSVAEGKAFTVKGARNAGYSEMEDQWLGIDFLAEAQLSRNQLNIKHQILAANVSRGSKDLFALAAPSDQGRVNAERHLTTDATAHRHTYSGAQIE</sequence>
<keyword evidence="10" id="KW-0548">Nucleotidyltransferase</keyword>
<evidence type="ECO:0000259" key="24">
    <source>
        <dbReference type="PROSITE" id="PS50507"/>
    </source>
</evidence>
<dbReference type="InterPro" id="IPR007094">
    <property type="entry name" value="RNA-dir_pol_PSvirus"/>
</dbReference>
<dbReference type="GO" id="GO:0004386">
    <property type="term" value="F:helicase activity"/>
    <property type="evidence" value="ECO:0007669"/>
    <property type="project" value="UniProtKB-KW"/>
</dbReference>
<keyword evidence="3" id="KW-0696">RNA-directed RNA polymerase</keyword>
<dbReference type="GO" id="GO:0039694">
    <property type="term" value="P:viral RNA genome replication"/>
    <property type="evidence" value="ECO:0007669"/>
    <property type="project" value="InterPro"/>
</dbReference>
<organism evidence="29 30">
    <name type="scientific">Coccinia mottle virus</name>
    <dbReference type="NCBI Taxonomy" id="1890365"/>
    <lineage>
        <taxon>Viruses</taxon>
        <taxon>Riboviria</taxon>
        <taxon>Orthornavirae</taxon>
        <taxon>Pisuviricota</taxon>
        <taxon>Stelpaviricetes</taxon>
        <taxon>Patatavirales</taxon>
        <taxon>Potyviridae</taxon>
        <taxon>Ipomovirus</taxon>
        <taxon>Ipomovirus cocciniae</taxon>
    </lineage>
</organism>
<keyword evidence="12" id="KW-0378">Hydrolase</keyword>
<dbReference type="GO" id="GO:0004197">
    <property type="term" value="F:cysteine-type endopeptidase activity"/>
    <property type="evidence" value="ECO:0007669"/>
    <property type="project" value="InterPro"/>
</dbReference>
<dbReference type="GeneID" id="28619810"/>
<dbReference type="PRINTS" id="PR00966">
    <property type="entry name" value="NIAPOTYPTASE"/>
</dbReference>
<dbReference type="GO" id="GO:0003723">
    <property type="term" value="F:RNA binding"/>
    <property type="evidence" value="ECO:0007669"/>
    <property type="project" value="InterPro"/>
</dbReference>
<dbReference type="InterPro" id="IPR001650">
    <property type="entry name" value="Helicase_C-like"/>
</dbReference>
<dbReference type="CDD" id="cd23175">
    <property type="entry name" value="ps-ssRNAv_Potyviridae_RdRp"/>
    <property type="match status" value="1"/>
</dbReference>
<keyword evidence="8" id="KW-0167">Capsid protein</keyword>
<evidence type="ECO:0000256" key="4">
    <source>
        <dbReference type="ARBA" id="ARBA00022488"/>
    </source>
</evidence>
<dbReference type="GO" id="GO:0019029">
    <property type="term" value="C:helical viral capsid"/>
    <property type="evidence" value="ECO:0007669"/>
    <property type="project" value="UniProtKB-KW"/>
</dbReference>
<comment type="function">
    <text evidence="19">Indispensable for virus replication.</text>
</comment>
<dbReference type="Pfam" id="PF00863">
    <property type="entry name" value="Peptidase_C4"/>
    <property type="match status" value="1"/>
</dbReference>
<dbReference type="Pfam" id="PF00767">
    <property type="entry name" value="Poty_coat"/>
    <property type="match status" value="1"/>
</dbReference>
<dbReference type="PANTHER" id="PTHR18934:SF99">
    <property type="entry name" value="ATP-DEPENDENT RNA HELICASE DHX37-RELATED"/>
    <property type="match status" value="1"/>
</dbReference>
<dbReference type="GO" id="GO:0006351">
    <property type="term" value="P:DNA-templated transcription"/>
    <property type="evidence" value="ECO:0007669"/>
    <property type="project" value="InterPro"/>
</dbReference>
<dbReference type="InterPro" id="IPR025910">
    <property type="entry name" value="P1_Ser_Pept_dom"/>
</dbReference>
<dbReference type="Pfam" id="PF08440">
    <property type="entry name" value="Poty_PP"/>
    <property type="match status" value="1"/>
</dbReference>
<feature type="domain" description="Helicase ATP-binding" evidence="25">
    <location>
        <begin position="1258"/>
        <end position="1409"/>
    </location>
</feature>
<evidence type="ECO:0000313" key="30">
    <source>
        <dbReference type="Proteomes" id="UP000201884"/>
    </source>
</evidence>
<dbReference type="GO" id="GO:0005198">
    <property type="term" value="F:structural molecule activity"/>
    <property type="evidence" value="ECO:0007669"/>
    <property type="project" value="InterPro"/>
</dbReference>
<feature type="domain" description="RdRp catalytic" evidence="24">
    <location>
        <begin position="2532"/>
        <end position="2655"/>
    </location>
</feature>
<dbReference type="Pfam" id="PF13611">
    <property type="entry name" value="Peptidase_S76"/>
    <property type="match status" value="1"/>
</dbReference>
<dbReference type="SUPFAM" id="SSF52540">
    <property type="entry name" value="P-loop containing nucleoside triphosphate hydrolases"/>
    <property type="match status" value="1"/>
</dbReference>
<dbReference type="InterPro" id="IPR009003">
    <property type="entry name" value="Peptidase_S1_PA"/>
</dbReference>
<dbReference type="PROSITE" id="PS51436">
    <property type="entry name" value="POTYVIRUS_NIA_PRO"/>
    <property type="match status" value="1"/>
</dbReference>
<dbReference type="PANTHER" id="PTHR18934">
    <property type="entry name" value="ATP-DEPENDENT RNA HELICASE"/>
    <property type="match status" value="1"/>
</dbReference>
<feature type="domain" description="Peptidase S30" evidence="28">
    <location>
        <begin position="691"/>
        <end position="848"/>
    </location>
</feature>
<keyword evidence="14" id="KW-0067">ATP-binding</keyword>
<comment type="function">
    <text evidence="18">An RNA-dependent RNA polymerase that plays an essential role in the virus replication.</text>
</comment>
<dbReference type="SMART" id="SM00490">
    <property type="entry name" value="HELICc"/>
    <property type="match status" value="1"/>
</dbReference>
<dbReference type="PROSITE" id="PS51194">
    <property type="entry name" value="HELICASE_CTER"/>
    <property type="match status" value="1"/>
</dbReference>
<comment type="catalytic activity">
    <reaction evidence="1">
        <text>Hydrolyzes glutaminyl bonds, and activity is further restricted by preferences for the amino acids in P6 - P1' that vary with the species of potyvirus, e.g. Glu-Xaa-Xaa-Tyr-Xaa-Gln-|-(Ser or Gly) for the enzyme from tobacco etch virus. The natural substrate is the viral polyprotein, but other proteins and oligopeptides containing the appropriate consensus sequence are also cleaved.</text>
        <dbReference type="EC" id="3.4.22.44"/>
    </reaction>
</comment>
<evidence type="ECO:0000256" key="17">
    <source>
        <dbReference type="ARBA" id="ARBA00029399"/>
    </source>
</evidence>
<proteinExistence type="predicted"/>
<keyword evidence="15" id="KW-0946">Virion</keyword>
<dbReference type="Proteomes" id="UP000201884">
    <property type="component" value="Segment"/>
</dbReference>
<evidence type="ECO:0000259" key="27">
    <source>
        <dbReference type="PROSITE" id="PS51436"/>
    </source>
</evidence>
<dbReference type="Gene3D" id="3.30.70.270">
    <property type="match status" value="1"/>
</dbReference>
<dbReference type="Pfam" id="PF01577">
    <property type="entry name" value="Peptidase_S30"/>
    <property type="match status" value="1"/>
</dbReference>
<comment type="subcellular location">
    <subcellularLocation>
        <location evidence="20">Host cytoplasmic vesicle</location>
    </subcellularLocation>
    <subcellularLocation>
        <location evidence="2">Virion</location>
    </subcellularLocation>
</comment>
<evidence type="ECO:0000256" key="20">
    <source>
        <dbReference type="ARBA" id="ARBA00034108"/>
    </source>
</evidence>
<evidence type="ECO:0000256" key="10">
    <source>
        <dbReference type="ARBA" id="ARBA00022695"/>
    </source>
</evidence>
<dbReference type="PROSITE" id="PS50507">
    <property type="entry name" value="RDRP_SSRNA_POS"/>
    <property type="match status" value="1"/>
</dbReference>
<evidence type="ECO:0000256" key="5">
    <source>
        <dbReference type="ARBA" id="ARBA00022497"/>
    </source>
</evidence>